<evidence type="ECO:0000256" key="1">
    <source>
        <dbReference type="SAM" id="MobiDB-lite"/>
    </source>
</evidence>
<dbReference type="RefSeq" id="XP_033392605.1">
    <property type="nucleotide sequence ID" value="XM_033535101.1"/>
</dbReference>
<protein>
    <submittedName>
        <fullName evidence="2">Uncharacterized protein</fullName>
    </submittedName>
</protein>
<gene>
    <name evidence="2" type="ORF">K452DRAFT_116677</name>
</gene>
<dbReference type="AlphaFoldDB" id="A0A6A6B1J0"/>
<sequence length="284" mass="31379">MCMMTALPSARRSGPPLFVASHSLPAAPLAIHTCQILPLTPTPRDASICHLDISRACRSLPRAPQFALPGPSQVAEQPLPVQIAARLVPWLERSDRSHPGPGFRNWQRCSELDARSLREPSLRRRNVAFGRNRVGRDEEATRWRRPDAHSLLISSAPTPNPRRLAPLPILSHLHSLRTFSVRGDEPQLRVTSSPNRPQNSIGSDVARKEEAGWAPARPCRSRFWRRMGGSFPFHRVDCASYLLPLISAMTAASTMRARDVDVRDREGEGAGGAGPGWETRSEPG</sequence>
<dbReference type="GeneID" id="54292595"/>
<keyword evidence="3" id="KW-1185">Reference proteome</keyword>
<proteinExistence type="predicted"/>
<evidence type="ECO:0000313" key="3">
    <source>
        <dbReference type="Proteomes" id="UP000799438"/>
    </source>
</evidence>
<feature type="compositionally biased region" description="Polar residues" evidence="1">
    <location>
        <begin position="189"/>
        <end position="202"/>
    </location>
</feature>
<feature type="region of interest" description="Disordered" evidence="1">
    <location>
        <begin position="184"/>
        <end position="212"/>
    </location>
</feature>
<evidence type="ECO:0000313" key="2">
    <source>
        <dbReference type="EMBL" id="KAF2136887.1"/>
    </source>
</evidence>
<reference evidence="2" key="1">
    <citation type="journal article" date="2020" name="Stud. Mycol.">
        <title>101 Dothideomycetes genomes: a test case for predicting lifestyles and emergence of pathogens.</title>
        <authorList>
            <person name="Haridas S."/>
            <person name="Albert R."/>
            <person name="Binder M."/>
            <person name="Bloem J."/>
            <person name="Labutti K."/>
            <person name="Salamov A."/>
            <person name="Andreopoulos B."/>
            <person name="Baker S."/>
            <person name="Barry K."/>
            <person name="Bills G."/>
            <person name="Bluhm B."/>
            <person name="Cannon C."/>
            <person name="Castanera R."/>
            <person name="Culley D."/>
            <person name="Daum C."/>
            <person name="Ezra D."/>
            <person name="Gonzalez J."/>
            <person name="Henrissat B."/>
            <person name="Kuo A."/>
            <person name="Liang C."/>
            <person name="Lipzen A."/>
            <person name="Lutzoni F."/>
            <person name="Magnuson J."/>
            <person name="Mondo S."/>
            <person name="Nolan M."/>
            <person name="Ohm R."/>
            <person name="Pangilinan J."/>
            <person name="Park H.-J."/>
            <person name="Ramirez L."/>
            <person name="Alfaro M."/>
            <person name="Sun H."/>
            <person name="Tritt A."/>
            <person name="Yoshinaga Y."/>
            <person name="Zwiers L.-H."/>
            <person name="Turgeon B."/>
            <person name="Goodwin S."/>
            <person name="Spatafora J."/>
            <person name="Crous P."/>
            <person name="Grigoriev I."/>
        </authorList>
    </citation>
    <scope>NUCLEOTIDE SEQUENCE</scope>
    <source>
        <strain evidence="2">CBS 121167</strain>
    </source>
</reference>
<accession>A0A6A6B1J0</accession>
<dbReference type="EMBL" id="ML995510">
    <property type="protein sequence ID" value="KAF2136887.1"/>
    <property type="molecule type" value="Genomic_DNA"/>
</dbReference>
<organism evidence="2 3">
    <name type="scientific">Aplosporella prunicola CBS 121167</name>
    <dbReference type="NCBI Taxonomy" id="1176127"/>
    <lineage>
        <taxon>Eukaryota</taxon>
        <taxon>Fungi</taxon>
        <taxon>Dikarya</taxon>
        <taxon>Ascomycota</taxon>
        <taxon>Pezizomycotina</taxon>
        <taxon>Dothideomycetes</taxon>
        <taxon>Dothideomycetes incertae sedis</taxon>
        <taxon>Botryosphaeriales</taxon>
        <taxon>Aplosporellaceae</taxon>
        <taxon>Aplosporella</taxon>
    </lineage>
</organism>
<dbReference type="Proteomes" id="UP000799438">
    <property type="component" value="Unassembled WGS sequence"/>
</dbReference>
<feature type="compositionally biased region" description="Basic and acidic residues" evidence="1">
    <location>
        <begin position="256"/>
        <end position="268"/>
    </location>
</feature>
<feature type="region of interest" description="Disordered" evidence="1">
    <location>
        <begin position="254"/>
        <end position="284"/>
    </location>
</feature>
<name>A0A6A6B1J0_9PEZI</name>